<reference evidence="4" key="2">
    <citation type="submission" date="2017-05" db="EMBL/GenBank/DDBJ databases">
        <title>Improved OligoMM genomes.</title>
        <authorList>
            <person name="Garzetti D."/>
        </authorList>
    </citation>
    <scope>NUCLEOTIDE SEQUENCE [LARGE SCALE GENOMIC DNA]</scope>
    <source>
        <strain evidence="4">KB18</strain>
    </source>
</reference>
<reference evidence="3 5" key="3">
    <citation type="submission" date="2020-11" db="EMBL/GenBank/DDBJ databases">
        <title>Closed and high quality bacterial genomes of the OMM12 community.</title>
        <authorList>
            <person name="Marbouty M."/>
            <person name="Lamy-Besnier Q."/>
            <person name="Debarbieux L."/>
            <person name="Koszul R."/>
        </authorList>
    </citation>
    <scope>NUCLEOTIDE SEQUENCE [LARGE SCALE GENOMIC DNA]</scope>
    <source>
        <strain evidence="3 5">KB18</strain>
    </source>
</reference>
<feature type="domain" description="DJ-1/PfpI" evidence="1">
    <location>
        <begin position="2"/>
        <end position="162"/>
    </location>
</feature>
<dbReference type="InterPro" id="IPR006287">
    <property type="entry name" value="DJ-1"/>
</dbReference>
<evidence type="ECO:0000259" key="1">
    <source>
        <dbReference type="Pfam" id="PF01965"/>
    </source>
</evidence>
<dbReference type="SUPFAM" id="SSF52317">
    <property type="entry name" value="Class I glutamine amidotransferase-like"/>
    <property type="match status" value="1"/>
</dbReference>
<evidence type="ECO:0000313" key="2">
    <source>
        <dbReference type="EMBL" id="ASB41969.1"/>
    </source>
</evidence>
<dbReference type="GO" id="GO:1903189">
    <property type="term" value="P:glyoxal metabolic process"/>
    <property type="evidence" value="ECO:0007669"/>
    <property type="project" value="TreeGrafter"/>
</dbReference>
<dbReference type="PANTHER" id="PTHR48094">
    <property type="entry name" value="PROTEIN/NUCLEIC ACID DEGLYCASE DJ-1-RELATED"/>
    <property type="match status" value="1"/>
</dbReference>
<protein>
    <submittedName>
        <fullName evidence="2">DJ-1 family protein</fullName>
    </submittedName>
    <submittedName>
        <fullName evidence="3">DJ-1/PfpI family protein</fullName>
    </submittedName>
</protein>
<dbReference type="PANTHER" id="PTHR48094:SF12">
    <property type="entry name" value="PARKINSON DISEASE PROTEIN 7 HOMOLOG"/>
    <property type="match status" value="1"/>
</dbReference>
<dbReference type="EMBL" id="CP065321">
    <property type="protein sequence ID" value="QQR31235.1"/>
    <property type="molecule type" value="Genomic_DNA"/>
</dbReference>
<dbReference type="Proteomes" id="UP000596035">
    <property type="component" value="Chromosome"/>
</dbReference>
<dbReference type="Proteomes" id="UP000196710">
    <property type="component" value="Chromosome"/>
</dbReference>
<dbReference type="AlphaFoldDB" id="A0A1Z2XU99"/>
<dbReference type="Pfam" id="PF01965">
    <property type="entry name" value="DJ-1_PfpI"/>
    <property type="match status" value="1"/>
</dbReference>
<sequence length="181" mass="18779">MVYVLLAEGFELVEAMAPVDVLRRAKVEVETVGVTGKTVSSSNGVPITADLEISETTADGLDCVILPGGLPGTLNLEKSPKVQELIDFCAREGKLLGAICAAPSILAHKGLLKGREATAFPSFQKDVTEGGGELSDSFVVRDGQFITARGMGVSTRFGLALAAALTTPETAAEIQAGIQFA</sequence>
<evidence type="ECO:0000313" key="3">
    <source>
        <dbReference type="EMBL" id="QQR31235.1"/>
    </source>
</evidence>
<dbReference type="EMBL" id="CP021422">
    <property type="protein sequence ID" value="ASB41969.1"/>
    <property type="molecule type" value="Genomic_DNA"/>
</dbReference>
<gene>
    <name evidence="2" type="ORF">ADH66_15690</name>
    <name evidence="3" type="ORF">I5Q82_06065</name>
</gene>
<dbReference type="GO" id="GO:0005737">
    <property type="term" value="C:cytoplasm"/>
    <property type="evidence" value="ECO:0007669"/>
    <property type="project" value="TreeGrafter"/>
</dbReference>
<accession>A0A1Z2XU99</accession>
<dbReference type="CDD" id="cd03135">
    <property type="entry name" value="GATase1_DJ-1"/>
    <property type="match status" value="1"/>
</dbReference>
<evidence type="ECO:0000313" key="4">
    <source>
        <dbReference type="Proteomes" id="UP000196710"/>
    </source>
</evidence>
<dbReference type="RefSeq" id="WP_066538896.1">
    <property type="nucleotide sequence ID" value="NZ_CP021422.1"/>
</dbReference>
<proteinExistence type="predicted"/>
<reference evidence="2" key="1">
    <citation type="journal article" date="2017" name="Genome Announc.">
        <title>High-Quality Whole-Genome Sequences of the Oligo-Mouse-Microbiota Bacterial Community.</title>
        <authorList>
            <person name="Garzetti D."/>
            <person name="Brugiroux S."/>
            <person name="Bunk B."/>
            <person name="Pukall R."/>
            <person name="McCoy K.D."/>
            <person name="Macpherson A.J."/>
            <person name="Stecher B."/>
        </authorList>
    </citation>
    <scope>NUCLEOTIDE SEQUENCE</scope>
    <source>
        <strain evidence="2">KB18</strain>
    </source>
</reference>
<organism evidence="3 5">
    <name type="scientific">Acutalibacter muris</name>
    <dbReference type="NCBI Taxonomy" id="1796620"/>
    <lineage>
        <taxon>Bacteria</taxon>
        <taxon>Bacillati</taxon>
        <taxon>Bacillota</taxon>
        <taxon>Clostridia</taxon>
        <taxon>Eubacteriales</taxon>
        <taxon>Acutalibacteraceae</taxon>
        <taxon>Acutalibacter</taxon>
    </lineage>
</organism>
<evidence type="ECO:0000313" key="5">
    <source>
        <dbReference type="Proteomes" id="UP000596035"/>
    </source>
</evidence>
<dbReference type="KEGG" id="amur:ADH66_15690"/>
<dbReference type="NCBIfam" id="TIGR01383">
    <property type="entry name" value="not_thiJ"/>
    <property type="match status" value="1"/>
</dbReference>
<dbReference type="InterPro" id="IPR029062">
    <property type="entry name" value="Class_I_gatase-like"/>
</dbReference>
<dbReference type="InterPro" id="IPR050325">
    <property type="entry name" value="Prot/Nucl_acid_deglycase"/>
</dbReference>
<name>A0A1Z2XU99_9FIRM</name>
<dbReference type="InterPro" id="IPR002818">
    <property type="entry name" value="DJ-1/PfpI"/>
</dbReference>
<dbReference type="Gene3D" id="3.40.50.880">
    <property type="match status" value="1"/>
</dbReference>
<keyword evidence="4" id="KW-1185">Reference proteome</keyword>